<organism evidence="2 3">
    <name type="scientific">Grus japonensis</name>
    <name type="common">Japanese crane</name>
    <name type="synonym">Red-crowned crane</name>
    <dbReference type="NCBI Taxonomy" id="30415"/>
    <lineage>
        <taxon>Eukaryota</taxon>
        <taxon>Metazoa</taxon>
        <taxon>Chordata</taxon>
        <taxon>Craniata</taxon>
        <taxon>Vertebrata</taxon>
        <taxon>Euteleostomi</taxon>
        <taxon>Archelosauria</taxon>
        <taxon>Archosauria</taxon>
        <taxon>Dinosauria</taxon>
        <taxon>Saurischia</taxon>
        <taxon>Theropoda</taxon>
        <taxon>Coelurosauria</taxon>
        <taxon>Aves</taxon>
        <taxon>Neognathae</taxon>
        <taxon>Neoaves</taxon>
        <taxon>Gruiformes</taxon>
        <taxon>Gruidae</taxon>
        <taxon>Grus</taxon>
    </lineage>
</organism>
<evidence type="ECO:0000313" key="3">
    <source>
        <dbReference type="Proteomes" id="UP001623348"/>
    </source>
</evidence>
<dbReference type="Pfam" id="PF03372">
    <property type="entry name" value="Exo_endo_phos"/>
    <property type="match status" value="1"/>
</dbReference>
<comment type="caution">
    <text evidence="2">The sequence shown here is derived from an EMBL/GenBank/DDBJ whole genome shotgun (WGS) entry which is preliminary data.</text>
</comment>
<proteinExistence type="predicted"/>
<reference evidence="2 3" key="1">
    <citation type="submission" date="2024-06" db="EMBL/GenBank/DDBJ databases">
        <title>The draft genome of Grus japonensis, version 3.</title>
        <authorList>
            <person name="Nabeshima K."/>
            <person name="Suzuki S."/>
            <person name="Onuma M."/>
        </authorList>
    </citation>
    <scope>NUCLEOTIDE SEQUENCE [LARGE SCALE GENOMIC DNA]</scope>
    <source>
        <strain evidence="2 3">451A</strain>
    </source>
</reference>
<dbReference type="InterPro" id="IPR005135">
    <property type="entry name" value="Endo/exonuclease/phosphatase"/>
</dbReference>
<protein>
    <recommendedName>
        <fullName evidence="1">Endonuclease/exonuclease/phosphatase domain-containing protein</fullName>
    </recommendedName>
</protein>
<dbReference type="InterPro" id="IPR036691">
    <property type="entry name" value="Endo/exonu/phosph_ase_sf"/>
</dbReference>
<dbReference type="Proteomes" id="UP001623348">
    <property type="component" value="Unassembled WGS sequence"/>
</dbReference>
<keyword evidence="3" id="KW-1185">Reference proteome</keyword>
<sequence length="331" mass="37618">MTGVQLSMATSCSEGTGEEGKAEAGVALYIKKWIECEELSLKNSHKQVETLWVRIRDRGNKRNPVVGVYHMQTDQGEPVDEAFLLQLQEASRSQALVLLGNFNHFDICWKVARRATRRLLECIEDNFLSQVIDNPTRGDAILDLLVTNASELISDVKIGGSLGCSDHLLVEFAVLRDTDQVAKKANGVRNSVASRTKEVIVPLYSAMARLPFKYYVHFWALRYTTDIEVLERVQRRAMKLVKGLEHKSYEEQLRELESSWSLTWQGMPRIIMEQILLEAMLRHMEDTEVIQNSHHSFTKGKSCVPKLVVFCDVVTPSVDKGRAMDVVYLDF</sequence>
<evidence type="ECO:0000259" key="1">
    <source>
        <dbReference type="Pfam" id="PF03372"/>
    </source>
</evidence>
<dbReference type="AlphaFoldDB" id="A0ABC9WLQ1"/>
<dbReference type="PANTHER" id="PTHR33395">
    <property type="entry name" value="TRANSCRIPTASE, PUTATIVE-RELATED-RELATED"/>
    <property type="match status" value="1"/>
</dbReference>
<evidence type="ECO:0000313" key="2">
    <source>
        <dbReference type="EMBL" id="GAB0186388.1"/>
    </source>
</evidence>
<dbReference type="PANTHER" id="PTHR33395:SF22">
    <property type="entry name" value="REVERSE TRANSCRIPTASE DOMAIN-CONTAINING PROTEIN"/>
    <property type="match status" value="1"/>
</dbReference>
<gene>
    <name evidence="2" type="ORF">GRJ2_001104100</name>
</gene>
<dbReference type="SUPFAM" id="SSF56219">
    <property type="entry name" value="DNase I-like"/>
    <property type="match status" value="1"/>
</dbReference>
<accession>A0ABC9WLQ1</accession>
<dbReference type="Gene3D" id="3.60.10.10">
    <property type="entry name" value="Endonuclease/exonuclease/phosphatase"/>
    <property type="match status" value="1"/>
</dbReference>
<dbReference type="EMBL" id="BAAFJT010000003">
    <property type="protein sequence ID" value="GAB0186388.1"/>
    <property type="molecule type" value="Genomic_DNA"/>
</dbReference>
<name>A0ABC9WLQ1_GRUJA</name>
<feature type="domain" description="Endonuclease/exonuclease/phosphatase" evidence="1">
    <location>
        <begin position="17"/>
        <end position="167"/>
    </location>
</feature>